<dbReference type="RefSeq" id="XP_001608749.1">
    <property type="nucleotide sequence ID" value="XM_001608699.1"/>
</dbReference>
<evidence type="ECO:0000259" key="2">
    <source>
        <dbReference type="PROSITE" id="PS50966"/>
    </source>
</evidence>
<dbReference type="EMBL" id="AAXT01000006">
    <property type="protein sequence ID" value="EDO05181.1"/>
    <property type="molecule type" value="Genomic_DNA"/>
</dbReference>
<evidence type="ECO:0000256" key="1">
    <source>
        <dbReference type="PROSITE-ProRule" id="PRU00325"/>
    </source>
</evidence>
<dbReference type="Proteomes" id="UP000002173">
    <property type="component" value="Unassembled WGS sequence"/>
</dbReference>
<dbReference type="InterPro" id="IPR052957">
    <property type="entry name" value="Auxin_embryo_med"/>
</dbReference>
<gene>
    <name evidence="3" type="ORF">BBOV_I000870</name>
</gene>
<accession>A7AXA8</accession>
<keyword evidence="1" id="KW-0863">Zinc-finger</keyword>
<dbReference type="Gene3D" id="3.30.565.10">
    <property type="entry name" value="Histidine kinase-like ATPase, C-terminal domain"/>
    <property type="match status" value="1"/>
</dbReference>
<reference evidence="4" key="3">
    <citation type="journal article" date="2021" name="Int. J. Parasitol.">
        <title>Comparative analysis of gene expression between Babesia bovis blood stages and kinetes allowed by improved genome annotation.</title>
        <authorList>
            <person name="Ueti M.W."/>
            <person name="Johnson W.C."/>
            <person name="Kappmeyer L.S."/>
            <person name="Herndon D.R."/>
            <person name="Mousel M.R."/>
            <person name="Reif K.E."/>
            <person name="Taus N.S."/>
            <person name="Ifeonu O.O."/>
            <person name="Silva J.C."/>
            <person name="Suarez C.E."/>
            <person name="Brayton K.A."/>
        </authorList>
    </citation>
    <scope>NUCLEOTIDE SEQUENCE [LARGE SCALE GENOMIC DNA]</scope>
</reference>
<dbReference type="PANTHER" id="PTHR32387:SF0">
    <property type="entry name" value="PROTEIN NO VEIN"/>
    <property type="match status" value="1"/>
</dbReference>
<name>A7AXA8_BABBO</name>
<dbReference type="VEuPathDB" id="PiroplasmaDB:BBOV_I000870"/>
<dbReference type="NCBIfam" id="NF047352">
    <property type="entry name" value="P_loop_sacsin"/>
    <property type="match status" value="1"/>
</dbReference>
<feature type="domain" description="SWIM-type" evidence="2">
    <location>
        <begin position="67"/>
        <end position="106"/>
    </location>
</feature>
<reference evidence="4" key="2">
    <citation type="journal article" date="2020" name="Data Brief">
        <title>Transcriptome dataset of Babesia bovis life stages within vertebrate and invertebrate hosts.</title>
        <authorList>
            <person name="Ueti M.W."/>
            <person name="Johnson W.C."/>
            <person name="Kappmeyer L.S."/>
            <person name="Herndon D.R."/>
            <person name="Mousel M.R."/>
            <person name="Reif K.E."/>
            <person name="Taus N.S."/>
            <person name="Ifeonu O.O."/>
            <person name="Silva J.C."/>
            <person name="Suarez C.E."/>
            <person name="Brayton K.A."/>
        </authorList>
    </citation>
    <scope>NUCLEOTIDE SEQUENCE [LARGE SCALE GENOMIC DNA]</scope>
</reference>
<dbReference type="InterPro" id="IPR024975">
    <property type="entry name" value="NOV_C"/>
</dbReference>
<evidence type="ECO:0000313" key="3">
    <source>
        <dbReference type="EMBL" id="EDO05181.1"/>
    </source>
</evidence>
<organism evidence="3 4">
    <name type="scientific">Babesia bovis</name>
    <dbReference type="NCBI Taxonomy" id="5865"/>
    <lineage>
        <taxon>Eukaryota</taxon>
        <taxon>Sar</taxon>
        <taxon>Alveolata</taxon>
        <taxon>Apicomplexa</taxon>
        <taxon>Aconoidasida</taxon>
        <taxon>Piroplasmida</taxon>
        <taxon>Babesiidae</taxon>
        <taxon>Babesia</taxon>
    </lineage>
</organism>
<evidence type="ECO:0000313" key="4">
    <source>
        <dbReference type="Proteomes" id="UP000002173"/>
    </source>
</evidence>
<dbReference type="Pfam" id="PF13020">
    <property type="entry name" value="NOV_C"/>
    <property type="match status" value="1"/>
</dbReference>
<dbReference type="OMA" id="QMVGGVY"/>
<reference evidence="3 4" key="1">
    <citation type="journal article" date="2007" name="PLoS Pathog.">
        <title>Genome sequence of Babesia bovis and comparative analysis of apicomplexan hemoprotozoa.</title>
        <authorList>
            <person name="Brayton K.A."/>
            <person name="Lau A.O.T."/>
            <person name="Herndon D.R."/>
            <person name="Hannick L."/>
            <person name="Kappmeyer L.S."/>
            <person name="Berens S.J."/>
            <person name="Bidwell S.L."/>
            <person name="Brown W.C."/>
            <person name="Crabtree J."/>
            <person name="Fadrosh D."/>
            <person name="Feldblum T."/>
            <person name="Forberger H.A."/>
            <person name="Haas B.J."/>
            <person name="Howell J.M."/>
            <person name="Khouri H."/>
            <person name="Koo H."/>
            <person name="Mann D.J."/>
            <person name="Norimine J."/>
            <person name="Paulsen I.T."/>
            <person name="Radune D."/>
            <person name="Ren Q."/>
            <person name="Smith R.K. Jr."/>
            <person name="Suarez C.E."/>
            <person name="White O."/>
            <person name="Wortman J.R."/>
            <person name="Knowles D.P. Jr."/>
            <person name="McElwain T.F."/>
            <person name="Nene V.M."/>
        </authorList>
    </citation>
    <scope>NUCLEOTIDE SEQUENCE [LARGE SCALE GENOMIC DNA]</scope>
    <source>
        <strain evidence="3">T2Bo</strain>
    </source>
</reference>
<comment type="caution">
    <text evidence="3">The sequence shown here is derived from an EMBL/GenBank/DDBJ whole genome shotgun (WGS) entry which is preliminary data.</text>
</comment>
<dbReference type="eggNOG" id="ENOG502QQIR">
    <property type="taxonomic scope" value="Eukaryota"/>
</dbReference>
<dbReference type="SUPFAM" id="SSF55874">
    <property type="entry name" value="ATPase domain of HSP90 chaperone/DNA topoisomerase II/histidine kinase"/>
    <property type="match status" value="1"/>
</dbReference>
<dbReference type="InterPro" id="IPR058210">
    <property type="entry name" value="SACS/Nov_dom"/>
</dbReference>
<dbReference type="GO" id="GO:0008270">
    <property type="term" value="F:zinc ion binding"/>
    <property type="evidence" value="ECO:0007669"/>
    <property type="project" value="UniProtKB-KW"/>
</dbReference>
<keyword evidence="1" id="KW-0862">Zinc</keyword>
<dbReference type="GeneID" id="5476835"/>
<keyword evidence="1" id="KW-0479">Metal-binding</keyword>
<dbReference type="PANTHER" id="PTHR32387">
    <property type="entry name" value="WU:FJ29H11"/>
    <property type="match status" value="1"/>
</dbReference>
<dbReference type="InParanoid" id="A7AXA8"/>
<dbReference type="InterPro" id="IPR036890">
    <property type="entry name" value="HATPase_C_sf"/>
</dbReference>
<sequence>MVQRERNHIYPRDPGPSRKYVIDNLTGYNANDPWLRFLKREPGYQKALGIAQMVGGVYRMDSDPDTYIVYSNTENCRQVDMLFFQCNCPSQRITCSHLLAAAMSNSIGTDYIAKVVIMNQIDRRLFGILQRGDGIPNFCVPRHVAKSFKYLEPNADNTRILLEMLIGMVYRLMLMDYAGSGTANNRTTERIESTREYLDDTSLWSQLSNASKDRTANMHQSLTNSKCDFAQYAVDYFNEGSGDYYDSDDSYFHEGDGVPSVSLHFSVARLFNRLSYYVSSVGNLLRPESKLALRDAVRIILPGAYHILRDEYHMHWLLPNDLAHLEQMLKYLLKSYEKQSVTTIDGYSLALDCIEPMRQRAASFSISMPDIREALRLELMGLPMMSNVYADVNWYGRYQHSLGSMVEFLQTYELNLNMDMTFVTLGNQLIIKVPPISSFDNPWDALTAMVAAVEENDPRVFSGCGITLLALVKQISLLPPLCQLKKAISHIFDPGNNGAKFIASCLIHIPKNVVVAFFNAYIKETVVLASEAFCAIVIELCERVLLGSAPTSVKDSLYLLGIHFNLDVDDAWSQAASSFERRQRQQRILALSTDAVIPTESNSQKQQCIPDLPMESVVDEPFRCDVNSLVEKPAHEPVSPPDVDRVVLSPEEVSTNMDIDYGYTSPVIGNAIDTSSNTAVSSMQLDQGKALIDAIRLYTFGYGILEHLNPEASAIVNNQRKQLERSVRRLSEDLYSSRCHLHLELIQNADDNKYNCPLPEIGFVLDRSGIVVINNECGFTDSDVKALCDIGSSSKTNSSRDLIGQFGLGFKSVFLVTHTPCVFSNGFHFNFSSNPNLQNNVMYLMPHWVDVGTDSNPVSYIQQRLSPQGSNIFGSYVQDFTMRHGNMPGTFIFLPFDKGIEPYDFYASEFRRMECHYLCFLRNLQRISFIICEGTGELITFQRVCASTVHEVSTPGDWSKELHYEVGNRYESSRYTEIELVKSSGTLNQVISRHTSSFLLCCHAFSDRVPDAYSINKKQQNVVTIGIPLNIVDQCSYQVHNVLPVRDYGLGFLVSAKFNLSVSRNAVLVDDAWNIQLMDCVAISFVASVLFASNMAMSAPHWYYSTVRCIPGKHGARDCFARCCNLIQQLLQRVPWVLTASGNNRTVPSATVAVPNMPYQSIQGLYLVDTVRSIIEPTLLEKFCGCYYALVNIGSNDIYDNLVEIGVNDVLDPGFIALLLAQLSNAVERSLPINKQESMLRKFFSGIGSLLSLLARLLQTSDLDQIKQCLLLPNSCGYLMPIDTNTVYVRGPYILGLNKLPFVVCRSIFENKLGLQGYEHRIAAVLEQLGATELTPDNLYQALILKLAACLKYGNKVSLKSVIENGRILLHLISMHLDDLEKLTPDEKNEISSISVVCSDGSLSTLHDIGLKFCPGDNSPYADAYPDLQNYYNNARRLLSKSTLRIKYLSDQYLEGLDNNTTSGPSLIQFRDAINRLGVYSFLTYRRRGVTYDAPEVTCPYYSKALELSAQERGDIENGTSEITDWYTPDMSQLASSLLCGTIKSGHDCITVCIYQVMELEFTLYPQCYAVTSNSVVLGHSVAYYQCRLVPWVPYVTTALGNAISVTPIAVEDDIGISCPLLIHQDPVVSHLFLKPTGNACILDVIEYIAQELSTAHETPLRTSQMIDELSRPIYHRIRKCFSPVALDAITKYPNSVISILGDLYKQLLDRIESSELPLNIVVERFSSKRLIVVCQLPLAPGCKFTALSSGSDQLYIRDSIVKSPTTPPLSQLYAQLPKLEFLWSAIGVSEYLSVSATLGILESLPKRTIAVEHIYTAICCVLHLRHILDETEFKNVLWSRRCIPVTSHRDSVFLEFKGDHVLSHASNITDGNHCLMAPECGLLTIKTEESWNLVNTSSIMDNGKLHLAAAISELPNTRVIAEYVSSCFGGATIHEAWSRILNLLGAIDLADRCSIIPVVDITDANRDTGHYVLCMLLPYIHYYIKHKLGTNYVDWYRQAVSMLLRLEVYIVQELDAAYAVHLGDTNLSGDMGPRDSVLHTSPCGEVCLYAIGSCIQEVQFDTKIPKPDRCGFPGTLSSQFFVNIASIFHPGGIGSMSSIATPNEQVRFFGAVLATIYDMLLSEPKSRVDLFVSSFNRGSTVECLCLDESTWNFIPKVTEHSDHDVPMSTGIENGLSSMELDKHVPLDDLSIQQGCTSSKMASCPEDMPLLKASCQHTVSAKGAYGNHIPSGSRCLDNVVDPLVALWIYRTKMPASSSTNELYTHSPALPPTKDTTDAYSPMEYSSISPDASILDDMNPQVIEDTCGLNDEENALQRRVMSLHEHKSLVSKTTEANTTWMKSLTEVGIDEIKDQDPYSHMTKDVSEKVQIMETKKFDPDVPNSGKLAPGNLILYHGNREYRKQMTRPLSYMLAISDELSSLVSSVSLVECIDVMKHVDTNQIVDRMKQYMHGDTNERNIAVGYLGEQYIYEFLKSVLAEEIADNKITLRWLNGNDESGQPYDIHVRNRNGEETFIEVKSSCSAVKDNFEMSYKEWNFTQQMGARYEIFRVTGVGQQCVQLSRLVNPYSLWRAGRLRFCLRL</sequence>
<protein>
    <recommendedName>
        <fullName evidence="2">SWIM-type domain-containing protein</fullName>
    </recommendedName>
</protein>
<keyword evidence="4" id="KW-1185">Reference proteome</keyword>
<dbReference type="Pfam" id="PF25794">
    <property type="entry name" value="SACS"/>
    <property type="match status" value="1"/>
</dbReference>
<dbReference type="STRING" id="5865.A7AXA8"/>
<proteinExistence type="predicted"/>
<dbReference type="InterPro" id="IPR007527">
    <property type="entry name" value="Znf_SWIM"/>
</dbReference>
<dbReference type="KEGG" id="bbo:BBOV_I000870"/>
<dbReference type="PROSITE" id="PS50966">
    <property type="entry name" value="ZF_SWIM"/>
    <property type="match status" value="1"/>
</dbReference>